<dbReference type="EMBL" id="CP117811">
    <property type="protein sequence ID" value="WDE96098.1"/>
    <property type="molecule type" value="Genomic_DNA"/>
</dbReference>
<dbReference type="SUPFAM" id="SSF52833">
    <property type="entry name" value="Thioredoxin-like"/>
    <property type="match status" value="1"/>
</dbReference>
<name>A0ABY7VS91_9BACT</name>
<evidence type="ECO:0000313" key="2">
    <source>
        <dbReference type="EMBL" id="WDE96098.1"/>
    </source>
</evidence>
<reference evidence="2 3" key="1">
    <citation type="submission" date="2023-02" db="EMBL/GenBank/DDBJ databases">
        <title>Genome sequence of Lentisphaera profundi SAORIC-696.</title>
        <authorList>
            <person name="Kim e."/>
            <person name="Cho J.-C."/>
            <person name="Choi A."/>
            <person name="Kang I."/>
        </authorList>
    </citation>
    <scope>NUCLEOTIDE SEQUENCE [LARGE SCALE GENOMIC DNA]</scope>
    <source>
        <strain evidence="2 3">SAORIC-696</strain>
    </source>
</reference>
<dbReference type="PROSITE" id="PS50404">
    <property type="entry name" value="GST_NTER"/>
    <property type="match status" value="1"/>
</dbReference>
<accession>A0ABY7VS91</accession>
<dbReference type="PROSITE" id="PS51354">
    <property type="entry name" value="GLUTAREDOXIN_2"/>
    <property type="match status" value="1"/>
</dbReference>
<gene>
    <name evidence="2" type="ORF">PQO03_10270</name>
</gene>
<dbReference type="Gene3D" id="3.40.30.10">
    <property type="entry name" value="Glutaredoxin"/>
    <property type="match status" value="1"/>
</dbReference>
<sequence>MPELTLYSSNGCPFCRRVTSFMSSKGVQINIEDPYSSSETMSTFKKLTGKTQVPCLMINGTPMHESNDIITWINGNLVK</sequence>
<dbReference type="Pfam" id="PF13417">
    <property type="entry name" value="GST_N_3"/>
    <property type="match status" value="1"/>
</dbReference>
<organism evidence="2 3">
    <name type="scientific">Lentisphaera profundi</name>
    <dbReference type="NCBI Taxonomy" id="1658616"/>
    <lineage>
        <taxon>Bacteria</taxon>
        <taxon>Pseudomonadati</taxon>
        <taxon>Lentisphaerota</taxon>
        <taxon>Lentisphaeria</taxon>
        <taxon>Lentisphaerales</taxon>
        <taxon>Lentisphaeraceae</taxon>
        <taxon>Lentisphaera</taxon>
    </lineage>
</organism>
<dbReference type="InterPro" id="IPR036249">
    <property type="entry name" value="Thioredoxin-like_sf"/>
</dbReference>
<protein>
    <submittedName>
        <fullName evidence="2">Glutathione S-transferase N-terminal domain-containing protein</fullName>
    </submittedName>
</protein>
<feature type="domain" description="GST N-terminal" evidence="1">
    <location>
        <begin position="2"/>
        <end position="79"/>
    </location>
</feature>
<dbReference type="Proteomes" id="UP001214250">
    <property type="component" value="Chromosome 1"/>
</dbReference>
<evidence type="ECO:0000259" key="1">
    <source>
        <dbReference type="PROSITE" id="PS50404"/>
    </source>
</evidence>
<proteinExistence type="predicted"/>
<keyword evidence="3" id="KW-1185">Reference proteome</keyword>
<dbReference type="CDD" id="cd00570">
    <property type="entry name" value="GST_N_family"/>
    <property type="match status" value="1"/>
</dbReference>
<dbReference type="RefSeq" id="WP_274150127.1">
    <property type="nucleotide sequence ID" value="NZ_CP117811.1"/>
</dbReference>
<dbReference type="InterPro" id="IPR004045">
    <property type="entry name" value="Glutathione_S-Trfase_N"/>
</dbReference>
<evidence type="ECO:0000313" key="3">
    <source>
        <dbReference type="Proteomes" id="UP001214250"/>
    </source>
</evidence>